<evidence type="ECO:0000313" key="3">
    <source>
        <dbReference type="Proteomes" id="UP001524944"/>
    </source>
</evidence>
<sequence>MIALAESVPQKAKHKLLPRWILLIGGFILMYLFVSVAMPFLSQVAGFTEQHQQIIDEDIHAGEWFYIFVDQIYEIVPRIDNTMRYTPGM</sequence>
<keyword evidence="1" id="KW-0472">Membrane</keyword>
<gene>
    <name evidence="2" type="ORF">NVS47_07365</name>
</gene>
<keyword evidence="1" id="KW-1133">Transmembrane helix</keyword>
<protein>
    <submittedName>
        <fullName evidence="2">Uncharacterized protein</fullName>
    </submittedName>
</protein>
<accession>A0ABT1Y5Z0</accession>
<organism evidence="2 3">
    <name type="scientific">Dehalobacterium formicoaceticum</name>
    <dbReference type="NCBI Taxonomy" id="51515"/>
    <lineage>
        <taxon>Bacteria</taxon>
        <taxon>Bacillati</taxon>
        <taxon>Bacillota</taxon>
        <taxon>Clostridia</taxon>
        <taxon>Eubacteriales</taxon>
        <taxon>Peptococcaceae</taxon>
        <taxon>Dehalobacterium</taxon>
    </lineage>
</organism>
<comment type="caution">
    <text evidence="2">The sequence shown here is derived from an EMBL/GenBank/DDBJ whole genome shotgun (WGS) entry which is preliminary data.</text>
</comment>
<keyword evidence="3" id="KW-1185">Reference proteome</keyword>
<reference evidence="2 3" key="1">
    <citation type="submission" date="2022-08" db="EMBL/GenBank/DDBJ databases">
        <title>Proteogenomics of the novel Dehalobacterium formicoaceticum strain EZ94 highlights a key role of methyltransferases during anaerobic dichloromethane degradation.</title>
        <authorList>
            <person name="Wasmund K."/>
        </authorList>
    </citation>
    <scope>NUCLEOTIDE SEQUENCE [LARGE SCALE GENOMIC DNA]</scope>
    <source>
        <strain evidence="2 3">EZ94</strain>
    </source>
</reference>
<dbReference type="EMBL" id="JANPWE010000003">
    <property type="protein sequence ID" value="MCR6545334.1"/>
    <property type="molecule type" value="Genomic_DNA"/>
</dbReference>
<evidence type="ECO:0000256" key="1">
    <source>
        <dbReference type="SAM" id="Phobius"/>
    </source>
</evidence>
<keyword evidence="1" id="KW-0812">Transmembrane</keyword>
<dbReference type="Proteomes" id="UP001524944">
    <property type="component" value="Unassembled WGS sequence"/>
</dbReference>
<name>A0ABT1Y5Z0_9FIRM</name>
<evidence type="ECO:0000313" key="2">
    <source>
        <dbReference type="EMBL" id="MCR6545334.1"/>
    </source>
</evidence>
<dbReference type="RefSeq" id="WP_089609384.1">
    <property type="nucleotide sequence ID" value="NZ_CP022121.1"/>
</dbReference>
<proteinExistence type="predicted"/>
<feature type="transmembrane region" description="Helical" evidence="1">
    <location>
        <begin position="20"/>
        <end position="41"/>
    </location>
</feature>